<dbReference type="EMBL" id="JAMTCP010000022">
    <property type="protein sequence ID" value="MCP2260009.1"/>
    <property type="molecule type" value="Genomic_DNA"/>
</dbReference>
<evidence type="ECO:0000313" key="2">
    <source>
        <dbReference type="Proteomes" id="UP001205311"/>
    </source>
</evidence>
<protein>
    <submittedName>
        <fullName evidence="1">Uncharacterized protein</fullName>
    </submittedName>
</protein>
<gene>
    <name evidence="1" type="ORF">LX15_003720</name>
</gene>
<reference evidence="1 2" key="1">
    <citation type="submission" date="2022-06" db="EMBL/GenBank/DDBJ databases">
        <title>Genomic Encyclopedia of Archaeal and Bacterial Type Strains, Phase II (KMG-II): from individual species to whole genera.</title>
        <authorList>
            <person name="Goeker M."/>
        </authorList>
    </citation>
    <scope>NUCLEOTIDE SEQUENCE [LARGE SCALE GENOMIC DNA]</scope>
    <source>
        <strain evidence="1 2">DSM 40477</strain>
    </source>
</reference>
<accession>A0ABT1HWX3</accession>
<evidence type="ECO:0000313" key="1">
    <source>
        <dbReference type="EMBL" id="MCP2260009.1"/>
    </source>
</evidence>
<keyword evidence="2" id="KW-1185">Reference proteome</keyword>
<sequence length="108" mass="12831">MNPPLWHLMRYLRIERGRRVCRAQEHVEDDWFYFCQGGAEAHAVALTREFFVEHQESGLVRPGDRWIVVVHPLSRRWAPPDKKLCEVRVWVPTPEEVVWGADIRERTA</sequence>
<dbReference type="Proteomes" id="UP001205311">
    <property type="component" value="Unassembled WGS sequence"/>
</dbReference>
<comment type="caution">
    <text evidence="1">The sequence shown here is derived from an EMBL/GenBank/DDBJ whole genome shotgun (WGS) entry which is preliminary data.</text>
</comment>
<name>A0ABT1HWX3_STRSD</name>
<organism evidence="1 2">
    <name type="scientific">Streptoalloteichus tenebrarius (strain ATCC 17920 / DSM 40477 / JCM 4838 / CBS 697.72 / NBRC 16177 / NCIMB 11028 / NRRL B-12390 / A12253. 1 / ISP 5477)</name>
    <name type="common">Streptomyces tenebrarius</name>
    <dbReference type="NCBI Taxonomy" id="1933"/>
    <lineage>
        <taxon>Bacteria</taxon>
        <taxon>Bacillati</taxon>
        <taxon>Actinomycetota</taxon>
        <taxon>Actinomycetes</taxon>
        <taxon>Pseudonocardiales</taxon>
        <taxon>Pseudonocardiaceae</taxon>
        <taxon>Streptoalloteichus</taxon>
    </lineage>
</organism>
<proteinExistence type="predicted"/>
<dbReference type="RefSeq" id="WP_253670888.1">
    <property type="nucleotide sequence ID" value="NZ_JAMTCP010000022.1"/>
</dbReference>